<dbReference type="InterPro" id="IPR050833">
    <property type="entry name" value="Poly_Biosynth_Transport"/>
</dbReference>
<keyword evidence="5 7" id="KW-1133">Transmembrane helix</keyword>
<evidence type="ECO:0000256" key="5">
    <source>
        <dbReference type="ARBA" id="ARBA00022989"/>
    </source>
</evidence>
<feature type="transmembrane region" description="Helical" evidence="7">
    <location>
        <begin position="110"/>
        <end position="130"/>
    </location>
</feature>
<evidence type="ECO:0000256" key="7">
    <source>
        <dbReference type="SAM" id="Phobius"/>
    </source>
</evidence>
<keyword evidence="6 7" id="KW-0472">Membrane</keyword>
<evidence type="ECO:0000256" key="4">
    <source>
        <dbReference type="ARBA" id="ARBA00022692"/>
    </source>
</evidence>
<comment type="subcellular location">
    <subcellularLocation>
        <location evidence="1">Cell membrane</location>
        <topology evidence="1">Multi-pass membrane protein</topology>
    </subcellularLocation>
</comment>
<dbReference type="AlphaFoldDB" id="A0A1C3SZ87"/>
<gene>
    <name evidence="8" type="primary">wzx</name>
    <name evidence="8" type="synonym">KL136_00015</name>
</gene>
<dbReference type="GO" id="GO:0005886">
    <property type="term" value="C:plasma membrane"/>
    <property type="evidence" value="ECO:0007669"/>
    <property type="project" value="UniProtKB-SubCell"/>
</dbReference>
<evidence type="ECO:0000256" key="3">
    <source>
        <dbReference type="ARBA" id="ARBA00022475"/>
    </source>
</evidence>
<evidence type="ECO:0000256" key="2">
    <source>
        <dbReference type="ARBA" id="ARBA00007430"/>
    </source>
</evidence>
<dbReference type="PANTHER" id="PTHR30250">
    <property type="entry name" value="PST FAMILY PREDICTED COLANIC ACID TRANSPORTER"/>
    <property type="match status" value="1"/>
</dbReference>
<sequence length="480" mass="53434">MSLLSSAKWNALSQFFKIFIQLVNMVYLATIIPPSEYGIMAMAAVVINLGVLLRDLGTASAIIQRKVLPAALVNSIFWLNVFLGIFLCLVVAGTSPLVAQLYDQIELKNVLFLLSITFPLSSCAAVHLALLERESKFKKISLIEVSSSLFSVVIAIIMANLGFGVYSLVAQSIIMNLSSAILFWKISGWRPNIPTKYMWVHLKDIFSFSANLSVFNIINYFSRNADSFIIGKFMSAFILGNYNLAYRIMLFPLASLTFVFGRSLYPILSRHQDDSDYTRKIYLDCVFYILMLSAPLMSGVAILSTPLINNIFGSQWTLTAGILVWLAPTAILQSVISTTGAVFSSKNRTGLLLIMGIIGSTLMVTAFLIGVHYDIFTFAKLYLIANVINFFPPVCISLWLLNSNLFQLIKTIFPIVISTLIMIIALNMALSIGMVNPKSVLELFFCSLFGAVVYFLTLSVFSKKIREIFLKKLRFKKVGI</sequence>
<accession>A0A1C3SZ87</accession>
<feature type="transmembrane region" description="Helical" evidence="7">
    <location>
        <begin position="381"/>
        <end position="401"/>
    </location>
</feature>
<feature type="transmembrane region" description="Helical" evidence="7">
    <location>
        <begin position="38"/>
        <end position="56"/>
    </location>
</feature>
<evidence type="ECO:0000313" key="8">
    <source>
        <dbReference type="EMBL" id="SCA95909.1"/>
    </source>
</evidence>
<feature type="transmembrane region" description="Helical" evidence="7">
    <location>
        <begin position="350"/>
        <end position="369"/>
    </location>
</feature>
<organism evidence="8">
    <name type="scientific">Klebsiella pneumoniae</name>
    <dbReference type="NCBI Taxonomy" id="573"/>
    <lineage>
        <taxon>Bacteria</taxon>
        <taxon>Pseudomonadati</taxon>
        <taxon>Pseudomonadota</taxon>
        <taxon>Gammaproteobacteria</taxon>
        <taxon>Enterobacterales</taxon>
        <taxon>Enterobacteriaceae</taxon>
        <taxon>Klebsiella/Raoultella group</taxon>
        <taxon>Klebsiella</taxon>
        <taxon>Klebsiella pneumoniae complex</taxon>
    </lineage>
</organism>
<feature type="transmembrane region" description="Helical" evidence="7">
    <location>
        <begin position="413"/>
        <end position="434"/>
    </location>
</feature>
<proteinExistence type="inferred from homology"/>
<dbReference type="EMBL" id="LT603712">
    <property type="protein sequence ID" value="SCA95909.1"/>
    <property type="molecule type" value="Genomic_DNA"/>
</dbReference>
<protein>
    <submittedName>
        <fullName evidence="8">Flippase</fullName>
    </submittedName>
</protein>
<reference evidence="8" key="2">
    <citation type="submission" date="2016-08" db="EMBL/GenBank/DDBJ databases">
        <title>Klebsiella loci capsule.</title>
        <authorList>
            <person name="Holt K.E."/>
            <person name="Thomson N.R."/>
        </authorList>
    </citation>
    <scope>NUCLEOTIDE SEQUENCE</scope>
    <source>
        <strain evidence="8">KSB1_1C</strain>
    </source>
</reference>
<keyword evidence="4 7" id="KW-0812">Transmembrane</keyword>
<feature type="transmembrane region" description="Helical" evidence="7">
    <location>
        <begin position="440"/>
        <end position="461"/>
    </location>
</feature>
<comment type="similarity">
    <text evidence="2">Belongs to the polysaccharide synthase family.</text>
</comment>
<name>A0A1C3SZ87_KLEPN</name>
<evidence type="ECO:0000256" key="6">
    <source>
        <dbReference type="ARBA" id="ARBA00023136"/>
    </source>
</evidence>
<dbReference type="PATRIC" id="fig|573.1644.peg.2651"/>
<dbReference type="CDD" id="cd13127">
    <property type="entry name" value="MATE_tuaB_like"/>
    <property type="match status" value="1"/>
</dbReference>
<reference evidence="8" key="1">
    <citation type="submission" date="2016-07" db="EMBL/GenBank/DDBJ databases">
        <authorList>
            <person name="Informatics P."/>
        </authorList>
    </citation>
    <scope>NUCLEOTIDE SEQUENCE</scope>
    <source>
        <strain evidence="8">KSB1_1C</strain>
    </source>
</reference>
<keyword evidence="3" id="KW-1003">Cell membrane</keyword>
<evidence type="ECO:0000256" key="1">
    <source>
        <dbReference type="ARBA" id="ARBA00004651"/>
    </source>
</evidence>
<feature type="transmembrane region" description="Helical" evidence="7">
    <location>
        <begin position="281"/>
        <end position="302"/>
    </location>
</feature>
<feature type="transmembrane region" description="Helical" evidence="7">
    <location>
        <begin position="242"/>
        <end position="260"/>
    </location>
</feature>
<dbReference type="Pfam" id="PF13440">
    <property type="entry name" value="Polysacc_synt_3"/>
    <property type="match status" value="1"/>
</dbReference>
<feature type="transmembrane region" description="Helical" evidence="7">
    <location>
        <begin position="322"/>
        <end position="343"/>
    </location>
</feature>
<dbReference type="RefSeq" id="WP_048293109.1">
    <property type="nucleotide sequence ID" value="NZ_AP026912.1"/>
</dbReference>
<feature type="transmembrane region" description="Helical" evidence="7">
    <location>
        <begin position="77"/>
        <end position="98"/>
    </location>
</feature>
<dbReference type="PANTHER" id="PTHR30250:SF10">
    <property type="entry name" value="LIPOPOLYSACCHARIDE BIOSYNTHESIS PROTEIN WZXC"/>
    <property type="match status" value="1"/>
</dbReference>